<dbReference type="Proteomes" id="UP000003793">
    <property type="component" value="Unassembled WGS sequence"/>
</dbReference>
<proteinExistence type="predicted"/>
<reference evidence="1 2" key="2">
    <citation type="submission" date="2009-03" db="EMBL/GenBank/DDBJ databases">
        <title>Draft genome sequence of Coprococcus comes (ATCC 27758).</title>
        <authorList>
            <person name="Sudarsanam P."/>
            <person name="Ley R."/>
            <person name="Guruge J."/>
            <person name="Turnbaugh P.J."/>
            <person name="Mahowald M."/>
            <person name="Liep D."/>
            <person name="Gordon J."/>
        </authorList>
    </citation>
    <scope>NUCLEOTIDE SEQUENCE [LARGE SCALE GENOMIC DNA]</scope>
    <source>
        <strain evidence="1 2">ATCC 27758</strain>
    </source>
</reference>
<dbReference type="HOGENOM" id="CLU_2681380_0_0_9"/>
<organism evidence="1 2">
    <name type="scientific">Coprococcus comes ATCC 27758</name>
    <dbReference type="NCBI Taxonomy" id="470146"/>
    <lineage>
        <taxon>Bacteria</taxon>
        <taxon>Bacillati</taxon>
        <taxon>Bacillota</taxon>
        <taxon>Clostridia</taxon>
        <taxon>Lachnospirales</taxon>
        <taxon>Lachnospiraceae</taxon>
        <taxon>Coprococcus</taxon>
    </lineage>
</organism>
<dbReference type="EMBL" id="ABVR01000030">
    <property type="protein sequence ID" value="EEG91439.1"/>
    <property type="molecule type" value="Genomic_DNA"/>
</dbReference>
<evidence type="ECO:0000313" key="1">
    <source>
        <dbReference type="EMBL" id="EEG91439.1"/>
    </source>
</evidence>
<dbReference type="AlphaFoldDB" id="C0B519"/>
<reference evidence="1 2" key="1">
    <citation type="submission" date="2009-02" db="EMBL/GenBank/DDBJ databases">
        <authorList>
            <person name="Fulton L."/>
            <person name="Clifton S."/>
            <person name="Fulton B."/>
            <person name="Xu J."/>
            <person name="Minx P."/>
            <person name="Pepin K.H."/>
            <person name="Johnson M."/>
            <person name="Bhonagiri V."/>
            <person name="Nash W.E."/>
            <person name="Mardis E.R."/>
            <person name="Wilson R.K."/>
        </authorList>
    </citation>
    <scope>NUCLEOTIDE SEQUENCE [LARGE SCALE GENOMIC DNA]</scope>
    <source>
        <strain evidence="1 2">ATCC 27758</strain>
    </source>
</reference>
<name>C0B519_9FIRM</name>
<sequence length="74" mass="8157">MPLPPGRARAFEAAGKQGCACVAWSRKRRSVFISRQGVYESPRPSSYAPTCGQNVPKLWPHSRKISKTTGNRQG</sequence>
<evidence type="ECO:0000313" key="2">
    <source>
        <dbReference type="Proteomes" id="UP000003793"/>
    </source>
</evidence>
<gene>
    <name evidence="1" type="ORF">COPCOM_00239</name>
</gene>
<accession>C0B519</accession>
<comment type="caution">
    <text evidence="1">The sequence shown here is derived from an EMBL/GenBank/DDBJ whole genome shotgun (WGS) entry which is preliminary data.</text>
</comment>
<protein>
    <submittedName>
        <fullName evidence="1">Uncharacterized protein</fullName>
    </submittedName>
</protein>